<evidence type="ECO:0000313" key="2">
    <source>
        <dbReference type="EMBL" id="RQW62480.1"/>
    </source>
</evidence>
<dbReference type="PROSITE" id="PS51352">
    <property type="entry name" value="THIOREDOXIN_2"/>
    <property type="match status" value="1"/>
</dbReference>
<dbReference type="OrthoDB" id="9790390at2"/>
<gene>
    <name evidence="2" type="ORF">EES38_15030</name>
</gene>
<reference evidence="2 3" key="1">
    <citation type="submission" date="2018-11" db="EMBL/GenBank/DDBJ databases">
        <title>Vibrio LJC006 sp. nov., isolated from seawater during the bloom of the enteromorpha.</title>
        <authorList>
            <person name="Liang J."/>
        </authorList>
    </citation>
    <scope>NUCLEOTIDE SEQUENCE [LARGE SCALE GENOMIC DNA]</scope>
    <source>
        <strain evidence="2 3">LJC006</strain>
    </source>
</reference>
<protein>
    <submittedName>
        <fullName evidence="2">Co-chaperone YbbN</fullName>
    </submittedName>
</protein>
<dbReference type="PANTHER" id="PTHR45663">
    <property type="entry name" value="GEO12009P1"/>
    <property type="match status" value="1"/>
</dbReference>
<dbReference type="CDD" id="cd02956">
    <property type="entry name" value="ybbN"/>
    <property type="match status" value="1"/>
</dbReference>
<dbReference type="GO" id="GO:0045454">
    <property type="term" value="P:cell redox homeostasis"/>
    <property type="evidence" value="ECO:0007669"/>
    <property type="project" value="TreeGrafter"/>
</dbReference>
<dbReference type="AlphaFoldDB" id="A0A3N9TEM7"/>
<dbReference type="Pfam" id="PF14559">
    <property type="entry name" value="TPR_19"/>
    <property type="match status" value="1"/>
</dbReference>
<feature type="domain" description="Thioredoxin" evidence="1">
    <location>
        <begin position="1"/>
        <end position="114"/>
    </location>
</feature>
<dbReference type="PANTHER" id="PTHR45663:SF11">
    <property type="entry name" value="GEO12009P1"/>
    <property type="match status" value="1"/>
</dbReference>
<dbReference type="EMBL" id="RJVQ01000006">
    <property type="protein sequence ID" value="RQW62480.1"/>
    <property type="molecule type" value="Genomic_DNA"/>
</dbReference>
<dbReference type="InterPro" id="IPR011990">
    <property type="entry name" value="TPR-like_helical_dom_sf"/>
</dbReference>
<dbReference type="Proteomes" id="UP000281112">
    <property type="component" value="Unassembled WGS sequence"/>
</dbReference>
<dbReference type="Gene3D" id="1.25.40.10">
    <property type="entry name" value="Tetratricopeptide repeat domain"/>
    <property type="match status" value="2"/>
</dbReference>
<dbReference type="Gene3D" id="3.40.30.10">
    <property type="entry name" value="Glutaredoxin"/>
    <property type="match status" value="1"/>
</dbReference>
<dbReference type="SUPFAM" id="SSF48452">
    <property type="entry name" value="TPR-like"/>
    <property type="match status" value="1"/>
</dbReference>
<dbReference type="GO" id="GO:0006950">
    <property type="term" value="P:response to stress"/>
    <property type="evidence" value="ECO:0007669"/>
    <property type="project" value="UniProtKB-ARBA"/>
</dbReference>
<name>A0A3N9TEM7_9VIBR</name>
<dbReference type="SUPFAM" id="SSF52833">
    <property type="entry name" value="Thioredoxin-like"/>
    <property type="match status" value="1"/>
</dbReference>
<dbReference type="Pfam" id="PF00085">
    <property type="entry name" value="Thioredoxin"/>
    <property type="match status" value="1"/>
</dbReference>
<dbReference type="GO" id="GO:0005829">
    <property type="term" value="C:cytosol"/>
    <property type="evidence" value="ECO:0007669"/>
    <property type="project" value="TreeGrafter"/>
</dbReference>
<proteinExistence type="predicted"/>
<dbReference type="RefSeq" id="WP_124938021.1">
    <property type="nucleotide sequence ID" value="NZ_RJVQ01000006.1"/>
</dbReference>
<evidence type="ECO:0000259" key="1">
    <source>
        <dbReference type="PROSITE" id="PS51352"/>
    </source>
</evidence>
<dbReference type="InterPro" id="IPR013766">
    <property type="entry name" value="Thioredoxin_domain"/>
</dbReference>
<organism evidence="2 3">
    <name type="scientific">Vibrio viridaestus</name>
    <dbReference type="NCBI Taxonomy" id="2487322"/>
    <lineage>
        <taxon>Bacteria</taxon>
        <taxon>Pseudomonadati</taxon>
        <taxon>Pseudomonadota</taxon>
        <taxon>Gammaproteobacteria</taxon>
        <taxon>Vibrionales</taxon>
        <taxon>Vibrionaceae</taxon>
        <taxon>Vibrio</taxon>
    </lineage>
</organism>
<dbReference type="GO" id="GO:0015035">
    <property type="term" value="F:protein-disulfide reductase activity"/>
    <property type="evidence" value="ECO:0007669"/>
    <property type="project" value="TreeGrafter"/>
</dbReference>
<dbReference type="Pfam" id="PF14561">
    <property type="entry name" value="TPR_20"/>
    <property type="match status" value="1"/>
</dbReference>
<sequence>MQPQHGANYVEVNQENFRAVITESLQKPVLLYFWAPASEESQHLIGPLKQLAEQYNGAFKLALLDCQADQAIAMQCGVQQLPTLALFSNGQPVDGLGGPQPIEAVKSMLDKHLPSADEMNLTQALTLVGSGDFANALTLLNALPDELKTKGETKLALAECYLETSQFELAEQQLQNIPLEYKDNYYKGLVAKLELHQEAANSPEITALETAFQQSNNDPSLAKELAAKYHEVNRDEEALEMLWIFLSRDLNALDGEMKRVFMDILSALGQGNPLSGKYRRQLYSMMY</sequence>
<accession>A0A3N9TEM7</accession>
<evidence type="ECO:0000313" key="3">
    <source>
        <dbReference type="Proteomes" id="UP000281112"/>
    </source>
</evidence>
<keyword evidence="3" id="KW-1185">Reference proteome</keyword>
<dbReference type="InterPro" id="IPR036249">
    <property type="entry name" value="Thioredoxin-like_sf"/>
</dbReference>
<comment type="caution">
    <text evidence="2">The sequence shown here is derived from an EMBL/GenBank/DDBJ whole genome shotgun (WGS) entry which is preliminary data.</text>
</comment>